<accession>A0A821Y5T8</accession>
<dbReference type="PANTHER" id="PTHR15840:SF10">
    <property type="entry name" value="EKC_KEOPS COMPLEX SUBUNIT TPRKB"/>
    <property type="match status" value="1"/>
</dbReference>
<evidence type="ECO:0000256" key="2">
    <source>
        <dbReference type="ARBA" id="ARBA00005546"/>
    </source>
</evidence>
<reference evidence="6" key="1">
    <citation type="submission" date="2021-02" db="EMBL/GenBank/DDBJ databases">
        <authorList>
            <person name="Steward A R."/>
        </authorList>
    </citation>
    <scope>NUCLEOTIDE SEQUENCE</scope>
</reference>
<dbReference type="InterPro" id="IPR036504">
    <property type="entry name" value="CGI121/TPRKB_sf"/>
</dbReference>
<keyword evidence="7" id="KW-1185">Reference proteome</keyword>
<evidence type="ECO:0000256" key="5">
    <source>
        <dbReference type="RuleBase" id="RU004398"/>
    </source>
</evidence>
<comment type="similarity">
    <text evidence="2 5">Belongs to the CGI121/TPRKB family.</text>
</comment>
<keyword evidence="4 5" id="KW-0539">Nucleus</keyword>
<name>A0A821Y5T8_9NEOP</name>
<sequence>MATVLCSKAVYTCHLDPSSNSSLKLILLKNVQNVNTITENIKHGVWKCSAINPSLILDPFQVAVAANRAVVAQMSGNMVTKSVYGEILYNLSLTKNITQSLTKFGVYKQHCVLLCFIVTQKEDHSDDVLKQINGELCPISDLSKYTELKQIQDAFKLDNLQCTDNLLDSIVSRMVTKNIVSFNNRGIIQ</sequence>
<dbReference type="GO" id="GO:0005634">
    <property type="term" value="C:nucleus"/>
    <property type="evidence" value="ECO:0007669"/>
    <property type="project" value="UniProtKB-SubCell"/>
</dbReference>
<dbReference type="Pfam" id="PF08617">
    <property type="entry name" value="CGI-121"/>
    <property type="match status" value="1"/>
</dbReference>
<dbReference type="AlphaFoldDB" id="A0A821Y5T8"/>
<dbReference type="GO" id="GO:0000408">
    <property type="term" value="C:EKC/KEOPS complex"/>
    <property type="evidence" value="ECO:0007669"/>
    <property type="project" value="TreeGrafter"/>
</dbReference>
<evidence type="ECO:0000313" key="6">
    <source>
        <dbReference type="EMBL" id="CAF4953596.1"/>
    </source>
</evidence>
<dbReference type="GO" id="GO:0005829">
    <property type="term" value="C:cytosol"/>
    <property type="evidence" value="ECO:0007669"/>
    <property type="project" value="TreeGrafter"/>
</dbReference>
<evidence type="ECO:0000256" key="1">
    <source>
        <dbReference type="ARBA" id="ARBA00004123"/>
    </source>
</evidence>
<keyword evidence="3" id="KW-0819">tRNA processing</keyword>
<dbReference type="PANTHER" id="PTHR15840">
    <property type="entry name" value="CGI-121 FAMILY MEMBER"/>
    <property type="match status" value="1"/>
</dbReference>
<gene>
    <name evidence="6" type="ORF">PMACD_LOCUS15946</name>
</gene>
<dbReference type="GO" id="GO:0002949">
    <property type="term" value="P:tRNA threonylcarbamoyladenosine modification"/>
    <property type="evidence" value="ECO:0007669"/>
    <property type="project" value="TreeGrafter"/>
</dbReference>
<evidence type="ECO:0000313" key="7">
    <source>
        <dbReference type="Proteomes" id="UP000663880"/>
    </source>
</evidence>
<dbReference type="OrthoDB" id="329139at2759"/>
<proteinExistence type="inferred from homology"/>
<dbReference type="EMBL" id="CAJOBZ010000076">
    <property type="protein sequence ID" value="CAF4953596.1"/>
    <property type="molecule type" value="Genomic_DNA"/>
</dbReference>
<dbReference type="Gene3D" id="3.30.2380.10">
    <property type="entry name" value="CGI121/TPRKB"/>
    <property type="match status" value="1"/>
</dbReference>
<dbReference type="NCBIfam" id="NF011465">
    <property type="entry name" value="PRK14886.1-1"/>
    <property type="match status" value="1"/>
</dbReference>
<protein>
    <submittedName>
        <fullName evidence="6">Uncharacterized protein</fullName>
    </submittedName>
</protein>
<dbReference type="SUPFAM" id="SSF143870">
    <property type="entry name" value="PF0523-like"/>
    <property type="match status" value="1"/>
</dbReference>
<comment type="caution">
    <text evidence="6">The sequence shown here is derived from an EMBL/GenBank/DDBJ whole genome shotgun (WGS) entry which is preliminary data.</text>
</comment>
<dbReference type="InterPro" id="IPR013926">
    <property type="entry name" value="CGI121/TPRKB"/>
</dbReference>
<evidence type="ECO:0000256" key="3">
    <source>
        <dbReference type="ARBA" id="ARBA00022694"/>
    </source>
</evidence>
<evidence type="ECO:0000256" key="4">
    <source>
        <dbReference type="ARBA" id="ARBA00023242"/>
    </source>
</evidence>
<comment type="subcellular location">
    <subcellularLocation>
        <location evidence="1">Nucleus</location>
    </subcellularLocation>
</comment>
<organism evidence="6 7">
    <name type="scientific">Pieris macdunnoughi</name>
    <dbReference type="NCBI Taxonomy" id="345717"/>
    <lineage>
        <taxon>Eukaryota</taxon>
        <taxon>Metazoa</taxon>
        <taxon>Ecdysozoa</taxon>
        <taxon>Arthropoda</taxon>
        <taxon>Hexapoda</taxon>
        <taxon>Insecta</taxon>
        <taxon>Pterygota</taxon>
        <taxon>Neoptera</taxon>
        <taxon>Endopterygota</taxon>
        <taxon>Lepidoptera</taxon>
        <taxon>Glossata</taxon>
        <taxon>Ditrysia</taxon>
        <taxon>Papilionoidea</taxon>
        <taxon>Pieridae</taxon>
        <taxon>Pierinae</taxon>
        <taxon>Pieris</taxon>
    </lineage>
</organism>
<dbReference type="Proteomes" id="UP000663880">
    <property type="component" value="Unassembled WGS sequence"/>
</dbReference>